<evidence type="ECO:0008006" key="4">
    <source>
        <dbReference type="Google" id="ProtNLM"/>
    </source>
</evidence>
<name>A0ABV8AJN7_9FLAO</name>
<feature type="signal peptide" evidence="1">
    <location>
        <begin position="1"/>
        <end position="23"/>
    </location>
</feature>
<dbReference type="RefSeq" id="WP_386101369.1">
    <property type="nucleotide sequence ID" value="NZ_JBHSAT010000022.1"/>
</dbReference>
<keyword evidence="1" id="KW-0732">Signal</keyword>
<proteinExistence type="predicted"/>
<comment type="caution">
    <text evidence="2">The sequence shown here is derived from an EMBL/GenBank/DDBJ whole genome shotgun (WGS) entry which is preliminary data.</text>
</comment>
<dbReference type="Proteomes" id="UP001595812">
    <property type="component" value="Unassembled WGS sequence"/>
</dbReference>
<keyword evidence="3" id="KW-1185">Reference proteome</keyword>
<feature type="chain" id="PRO_5045848916" description="Lipoprotein" evidence="1">
    <location>
        <begin position="24"/>
        <end position="182"/>
    </location>
</feature>
<dbReference type="PROSITE" id="PS51257">
    <property type="entry name" value="PROKAR_LIPOPROTEIN"/>
    <property type="match status" value="1"/>
</dbReference>
<evidence type="ECO:0000313" key="2">
    <source>
        <dbReference type="EMBL" id="MFC3877954.1"/>
    </source>
</evidence>
<organism evidence="2 3">
    <name type="scientific">Winogradskyella maritima</name>
    <dbReference type="NCBI Taxonomy" id="1517766"/>
    <lineage>
        <taxon>Bacteria</taxon>
        <taxon>Pseudomonadati</taxon>
        <taxon>Bacteroidota</taxon>
        <taxon>Flavobacteriia</taxon>
        <taxon>Flavobacteriales</taxon>
        <taxon>Flavobacteriaceae</taxon>
        <taxon>Winogradskyella</taxon>
    </lineage>
</organism>
<gene>
    <name evidence="2" type="ORF">ACFOSX_12020</name>
</gene>
<protein>
    <recommendedName>
        <fullName evidence="4">Lipoprotein</fullName>
    </recommendedName>
</protein>
<evidence type="ECO:0000313" key="3">
    <source>
        <dbReference type="Proteomes" id="UP001595812"/>
    </source>
</evidence>
<sequence length="182" mass="21409">MKPHYLVLIVSILFSSCIPVSFAPNIKNQKVMKGKRFKRSFPKTETFIFHDHKKANEIYKYMNIKFERNGVDIDRNVPFEHNGKQYTISFYEAERSTQTLNLAPVAIDVALERNGMSPMLEDAYTSRKGKWYVGMIVKDENGKNCLKDNHPDRAEIFKFLVDLREEYLTTFEYEELLLKKKP</sequence>
<evidence type="ECO:0000256" key="1">
    <source>
        <dbReference type="SAM" id="SignalP"/>
    </source>
</evidence>
<accession>A0ABV8AJN7</accession>
<dbReference type="EMBL" id="JBHSAT010000022">
    <property type="protein sequence ID" value="MFC3877954.1"/>
    <property type="molecule type" value="Genomic_DNA"/>
</dbReference>
<reference evidence="3" key="1">
    <citation type="journal article" date="2019" name="Int. J. Syst. Evol. Microbiol.">
        <title>The Global Catalogue of Microorganisms (GCM) 10K type strain sequencing project: providing services to taxonomists for standard genome sequencing and annotation.</title>
        <authorList>
            <consortium name="The Broad Institute Genomics Platform"/>
            <consortium name="The Broad Institute Genome Sequencing Center for Infectious Disease"/>
            <person name="Wu L."/>
            <person name="Ma J."/>
        </authorList>
    </citation>
    <scope>NUCLEOTIDE SEQUENCE [LARGE SCALE GENOMIC DNA]</scope>
    <source>
        <strain evidence="3">CECT 8979</strain>
    </source>
</reference>